<evidence type="ECO:0000313" key="2">
    <source>
        <dbReference type="Proteomes" id="UP000566071"/>
    </source>
</evidence>
<proteinExistence type="predicted"/>
<name>A0ABX1W200_9SPHI</name>
<reference evidence="1 2" key="1">
    <citation type="submission" date="2020-05" db="EMBL/GenBank/DDBJ databases">
        <authorList>
            <person name="Khan S.A."/>
            <person name="Jeon C.O."/>
            <person name="Chun B.H."/>
        </authorList>
    </citation>
    <scope>NUCLEOTIDE SEQUENCE [LARGE SCALE GENOMIC DNA]</scope>
    <source>
        <strain evidence="1 2">S1162</strain>
    </source>
</reference>
<comment type="caution">
    <text evidence="1">The sequence shown here is derived from an EMBL/GenBank/DDBJ whole genome shotgun (WGS) entry which is preliminary data.</text>
</comment>
<keyword evidence="2" id="KW-1185">Reference proteome</keyword>
<dbReference type="EMBL" id="JABFCR010000037">
    <property type="protein sequence ID" value="NNU34256.1"/>
    <property type="molecule type" value="Genomic_DNA"/>
</dbReference>
<dbReference type="RefSeq" id="WP_175269939.1">
    <property type="nucleotide sequence ID" value="NZ_JABFCR010000037.1"/>
</dbReference>
<evidence type="ECO:0000313" key="1">
    <source>
        <dbReference type="EMBL" id="NNU34256.1"/>
    </source>
</evidence>
<organism evidence="1 2">
    <name type="scientific">Mucilaginibacter humi</name>
    <dbReference type="NCBI Taxonomy" id="2732510"/>
    <lineage>
        <taxon>Bacteria</taxon>
        <taxon>Pseudomonadati</taxon>
        <taxon>Bacteroidota</taxon>
        <taxon>Sphingobacteriia</taxon>
        <taxon>Sphingobacteriales</taxon>
        <taxon>Sphingobacteriaceae</taxon>
        <taxon>Mucilaginibacter</taxon>
    </lineage>
</organism>
<dbReference type="Proteomes" id="UP000566071">
    <property type="component" value="Unassembled WGS sequence"/>
</dbReference>
<gene>
    <name evidence="1" type="ORF">HK413_09040</name>
</gene>
<sequence>MAIASIEKDENAGADPIAIGKQLVKIVGKSNPAHQYRLALLAKPLRLL</sequence>
<protein>
    <submittedName>
        <fullName evidence="1">Uncharacterized protein</fullName>
    </submittedName>
</protein>
<accession>A0ABX1W200</accession>